<dbReference type="InterPro" id="IPR050339">
    <property type="entry name" value="CC_SR_Kinase"/>
</dbReference>
<dbReference type="InterPro" id="IPR011009">
    <property type="entry name" value="Kinase-like_dom_sf"/>
</dbReference>
<name>A0A380WGV6_AMIAI</name>
<gene>
    <name evidence="7" type="primary">pknB_1</name>
    <name evidence="7" type="ORF">NCTC10684_01328</name>
</gene>
<dbReference type="GO" id="GO:0004674">
    <property type="term" value="F:protein serine/threonine kinase activity"/>
    <property type="evidence" value="ECO:0007669"/>
    <property type="project" value="UniProtKB-EC"/>
</dbReference>
<sequence length="435" mass="48527">MSLEDWIAIEEGKREGGQGTVARVQHRVDRRTGALKRLHETKQTERRYRFLAEVAGLRAMDANGVPAVLEANEGEWENPGATLYLVMDFIDGPTMQELVQKSPPTLDQALAATLRVLEILETGHQLPLLHRDLKPDNVIMRHAKWDAPFLVDFGIAWYRENPDIDFKTPDGSELGNRFLRLPEFAPGGEHHDLRSDVAMAAGLLFFMLSGRAPRTLVNADGRHPHEVTPSPIRPSVLEDSRWPKIDLLLRIAFQQRTESRFQSAHEFSARLIQLDGDNSLSHDDLDAEIAQFNEMIGSAVARERADAAQAMEQASQALYGELNRIWTDVGLQQGGQHPTFKSGGATNEFYCVVSRKGQADPVVIFRHKIELVDGRLRASWSLEEAAPSLEFDGSTADGESLHEVLLASARRLAGLVIGELTRKLAPPRDLKPFFS</sequence>
<protein>
    <submittedName>
        <fullName evidence="7">Serine/threonine-protein kinase pknB</fullName>
        <ecNumber evidence="7">2.7.11.1</ecNumber>
    </submittedName>
</protein>
<dbReference type="AlphaFoldDB" id="A0A380WGV6"/>
<organism evidence="7 8">
    <name type="scientific">Aminobacter aminovorans</name>
    <name type="common">Chelatobacter heintzii</name>
    <dbReference type="NCBI Taxonomy" id="83263"/>
    <lineage>
        <taxon>Bacteria</taxon>
        <taxon>Pseudomonadati</taxon>
        <taxon>Pseudomonadota</taxon>
        <taxon>Alphaproteobacteria</taxon>
        <taxon>Hyphomicrobiales</taxon>
        <taxon>Phyllobacteriaceae</taxon>
        <taxon>Aminobacter</taxon>
    </lineage>
</organism>
<evidence type="ECO:0000256" key="3">
    <source>
        <dbReference type="ARBA" id="ARBA00022777"/>
    </source>
</evidence>
<evidence type="ECO:0000256" key="5">
    <source>
        <dbReference type="ARBA" id="ARBA00037982"/>
    </source>
</evidence>
<dbReference type="InterPro" id="IPR008271">
    <property type="entry name" value="Ser/Thr_kinase_AS"/>
</dbReference>
<keyword evidence="1 7" id="KW-0808">Transferase</keyword>
<dbReference type="Proteomes" id="UP000254701">
    <property type="component" value="Unassembled WGS sequence"/>
</dbReference>
<keyword evidence="4" id="KW-0067">ATP-binding</keyword>
<dbReference type="OrthoDB" id="9801841at2"/>
<dbReference type="SMART" id="SM00220">
    <property type="entry name" value="S_TKc"/>
    <property type="match status" value="1"/>
</dbReference>
<accession>A0A380WGV6</accession>
<dbReference type="RefSeq" id="WP_115730506.1">
    <property type="nucleotide sequence ID" value="NZ_BAAAVY010000010.1"/>
</dbReference>
<dbReference type="PROSITE" id="PS50011">
    <property type="entry name" value="PROTEIN_KINASE_DOM"/>
    <property type="match status" value="1"/>
</dbReference>
<dbReference type="GO" id="GO:0005737">
    <property type="term" value="C:cytoplasm"/>
    <property type="evidence" value="ECO:0007669"/>
    <property type="project" value="TreeGrafter"/>
</dbReference>
<dbReference type="PROSITE" id="PS00108">
    <property type="entry name" value="PROTEIN_KINASE_ST"/>
    <property type="match status" value="1"/>
</dbReference>
<reference evidence="7 8" key="1">
    <citation type="submission" date="2018-06" db="EMBL/GenBank/DDBJ databases">
        <authorList>
            <consortium name="Pathogen Informatics"/>
            <person name="Doyle S."/>
        </authorList>
    </citation>
    <scope>NUCLEOTIDE SEQUENCE [LARGE SCALE GENOMIC DNA]</scope>
    <source>
        <strain evidence="7 8">NCTC10684</strain>
    </source>
</reference>
<dbReference type="SUPFAM" id="SSF56112">
    <property type="entry name" value="Protein kinase-like (PK-like)"/>
    <property type="match status" value="1"/>
</dbReference>
<evidence type="ECO:0000256" key="4">
    <source>
        <dbReference type="ARBA" id="ARBA00022840"/>
    </source>
</evidence>
<feature type="domain" description="Protein kinase" evidence="6">
    <location>
        <begin position="7"/>
        <end position="319"/>
    </location>
</feature>
<comment type="similarity">
    <text evidence="5">Belongs to the protein kinase superfamily. Ser/Thr protein kinase family. GCN2 subfamily.</text>
</comment>
<keyword evidence="2" id="KW-0547">Nucleotide-binding</keyword>
<dbReference type="PANTHER" id="PTHR11042">
    <property type="entry name" value="EUKARYOTIC TRANSLATION INITIATION FACTOR 2-ALPHA KINASE EIF2-ALPHA KINASE -RELATED"/>
    <property type="match status" value="1"/>
</dbReference>
<proteinExistence type="inferred from homology"/>
<dbReference type="Pfam" id="PF00069">
    <property type="entry name" value="Pkinase"/>
    <property type="match status" value="1"/>
</dbReference>
<evidence type="ECO:0000256" key="1">
    <source>
        <dbReference type="ARBA" id="ARBA00022679"/>
    </source>
</evidence>
<dbReference type="Gene3D" id="1.10.510.10">
    <property type="entry name" value="Transferase(Phosphotransferase) domain 1"/>
    <property type="match status" value="1"/>
</dbReference>
<evidence type="ECO:0000313" key="7">
    <source>
        <dbReference type="EMBL" id="SUU88121.1"/>
    </source>
</evidence>
<dbReference type="InterPro" id="IPR000719">
    <property type="entry name" value="Prot_kinase_dom"/>
</dbReference>
<evidence type="ECO:0000259" key="6">
    <source>
        <dbReference type="PROSITE" id="PS50011"/>
    </source>
</evidence>
<dbReference type="EC" id="2.7.11.1" evidence="7"/>
<dbReference type="EMBL" id="UFSM01000001">
    <property type="protein sequence ID" value="SUU88121.1"/>
    <property type="molecule type" value="Genomic_DNA"/>
</dbReference>
<keyword evidence="3 7" id="KW-0418">Kinase</keyword>
<dbReference type="GO" id="GO:0005524">
    <property type="term" value="F:ATP binding"/>
    <property type="evidence" value="ECO:0007669"/>
    <property type="project" value="UniProtKB-KW"/>
</dbReference>
<evidence type="ECO:0000313" key="8">
    <source>
        <dbReference type="Proteomes" id="UP000254701"/>
    </source>
</evidence>
<evidence type="ECO:0000256" key="2">
    <source>
        <dbReference type="ARBA" id="ARBA00022741"/>
    </source>
</evidence>